<dbReference type="Proteomes" id="UP000473089">
    <property type="component" value="Unassembled WGS sequence"/>
</dbReference>
<protein>
    <submittedName>
        <fullName evidence="1">Uncharacterized protein</fullName>
    </submittedName>
</protein>
<name>A0A6M0SZQ5_CLOBO</name>
<gene>
    <name evidence="1" type="ORF">EXM42_09925</name>
</gene>
<organism evidence="1 2">
    <name type="scientific">Clostridium botulinum</name>
    <dbReference type="NCBI Taxonomy" id="1491"/>
    <lineage>
        <taxon>Bacteria</taxon>
        <taxon>Bacillati</taxon>
        <taxon>Bacillota</taxon>
        <taxon>Clostridia</taxon>
        <taxon>Eubacteriales</taxon>
        <taxon>Clostridiaceae</taxon>
        <taxon>Clostridium</taxon>
    </lineage>
</organism>
<comment type="caution">
    <text evidence="1">The sequence shown here is derived from an EMBL/GenBank/DDBJ whole genome shotgun (WGS) entry which is preliminary data.</text>
</comment>
<evidence type="ECO:0000313" key="2">
    <source>
        <dbReference type="Proteomes" id="UP000473089"/>
    </source>
</evidence>
<sequence>MKYNFLTTEKLRKAVYYPMNNFTFTQDNCKEETTYTWLIAALQFSLKINLFKIFEGFKLKMKRVKYSVYQKLIIVMMFIACGCEITKDINEKLGMEKLLNYTRKVTFIRKNQSGYRLASAFTGEHSETIAMILDSGNTHCTNCFNELLESIVSKYKDQIHDGR</sequence>
<dbReference type="AlphaFoldDB" id="A0A6M0SZQ5"/>
<evidence type="ECO:0000313" key="1">
    <source>
        <dbReference type="EMBL" id="NFA60694.1"/>
    </source>
</evidence>
<reference evidence="1 2" key="1">
    <citation type="submission" date="2019-02" db="EMBL/GenBank/DDBJ databases">
        <title>Genome sequencing of Clostridium botulinum clinical isolates.</title>
        <authorList>
            <person name="Brunt J."/>
            <person name="Van Vliet A.H.M."/>
            <person name="Stringer S.C."/>
            <person name="Grant K.A."/>
            <person name="Carter A.C."/>
            <person name="Peck M.W."/>
        </authorList>
    </citation>
    <scope>NUCLEOTIDE SEQUENCE [LARGE SCALE GENOMIC DNA]</scope>
    <source>
        <strain evidence="1 2">R1125/03</strain>
    </source>
</reference>
<dbReference type="EMBL" id="SGJP01000018">
    <property type="protein sequence ID" value="NFA60694.1"/>
    <property type="molecule type" value="Genomic_DNA"/>
</dbReference>
<accession>A0A6M0SZQ5</accession>
<proteinExistence type="predicted"/>